<accession>A0A0G1NNX5</accession>
<proteinExistence type="predicted"/>
<dbReference type="AlphaFoldDB" id="A0A0G1NNX5"/>
<dbReference type="Proteomes" id="UP000034107">
    <property type="component" value="Unassembled WGS sequence"/>
</dbReference>
<sequence>MIDRSPYKMSQEVIDEVMSALQSIKSYGSIEIYVQDNVVTQITVRNIKKFRGEHNGVEKHETRSIKVS</sequence>
<dbReference type="EMBL" id="LCLS01000003">
    <property type="protein sequence ID" value="KKU22359.1"/>
    <property type="molecule type" value="Genomic_DNA"/>
</dbReference>
<organism evidence="1 2">
    <name type="scientific">Candidatus Nomurabacteria bacterium GW2011_GWA1_46_11</name>
    <dbReference type="NCBI Taxonomy" id="1618732"/>
    <lineage>
        <taxon>Bacteria</taxon>
        <taxon>Candidatus Nomuraibacteriota</taxon>
    </lineage>
</organism>
<evidence type="ECO:0000313" key="2">
    <source>
        <dbReference type="Proteomes" id="UP000034107"/>
    </source>
</evidence>
<evidence type="ECO:0008006" key="3">
    <source>
        <dbReference type="Google" id="ProtNLM"/>
    </source>
</evidence>
<gene>
    <name evidence="1" type="ORF">UX31_C0003G0025</name>
</gene>
<reference evidence="1 2" key="1">
    <citation type="journal article" date="2015" name="Nature">
        <title>rRNA introns, odd ribosomes, and small enigmatic genomes across a large radiation of phyla.</title>
        <authorList>
            <person name="Brown C.T."/>
            <person name="Hug L.A."/>
            <person name="Thomas B.C."/>
            <person name="Sharon I."/>
            <person name="Castelle C.J."/>
            <person name="Singh A."/>
            <person name="Wilkins M.J."/>
            <person name="Williams K.H."/>
            <person name="Banfield J.F."/>
        </authorList>
    </citation>
    <scope>NUCLEOTIDE SEQUENCE [LARGE SCALE GENOMIC DNA]</scope>
</reference>
<protein>
    <recommendedName>
        <fullName evidence="3">DUF2292 domain-containing protein</fullName>
    </recommendedName>
</protein>
<dbReference type="Pfam" id="PF10055">
    <property type="entry name" value="DUF2292"/>
    <property type="match status" value="1"/>
</dbReference>
<name>A0A0G1NNX5_9BACT</name>
<comment type="caution">
    <text evidence="1">The sequence shown here is derived from an EMBL/GenBank/DDBJ whole genome shotgun (WGS) entry which is preliminary data.</text>
</comment>
<evidence type="ECO:0000313" key="1">
    <source>
        <dbReference type="EMBL" id="KKU22359.1"/>
    </source>
</evidence>
<dbReference type="InterPro" id="IPR018743">
    <property type="entry name" value="DUF2292"/>
</dbReference>